<dbReference type="EMBL" id="VFMO01000001">
    <property type="protein sequence ID" value="TQJ14726.1"/>
    <property type="molecule type" value="Genomic_DNA"/>
</dbReference>
<dbReference type="OrthoDB" id="3224382at2"/>
<dbReference type="Gene3D" id="3.90.1150.10">
    <property type="entry name" value="Aspartate Aminotransferase, domain 1"/>
    <property type="match status" value="1"/>
</dbReference>
<evidence type="ECO:0000256" key="2">
    <source>
        <dbReference type="ARBA" id="ARBA00012224"/>
    </source>
</evidence>
<reference evidence="7 8" key="1">
    <citation type="submission" date="2019-06" db="EMBL/GenBank/DDBJ databases">
        <title>Sequencing the genomes of 1000 actinobacteria strains.</title>
        <authorList>
            <person name="Klenk H.-P."/>
        </authorList>
    </citation>
    <scope>NUCLEOTIDE SEQUENCE [LARGE SCALE GENOMIC DNA]</scope>
    <source>
        <strain evidence="7 8">DSM 19828</strain>
    </source>
</reference>
<organism evidence="7 8">
    <name type="scientific">Yimella lutea</name>
    <dbReference type="NCBI Taxonomy" id="587872"/>
    <lineage>
        <taxon>Bacteria</taxon>
        <taxon>Bacillati</taxon>
        <taxon>Actinomycetota</taxon>
        <taxon>Actinomycetes</taxon>
        <taxon>Micrococcales</taxon>
        <taxon>Dermacoccaceae</taxon>
        <taxon>Yimella</taxon>
    </lineage>
</organism>
<keyword evidence="4 7" id="KW-0456">Lyase</keyword>
<evidence type="ECO:0000256" key="5">
    <source>
        <dbReference type="ARBA" id="ARBA00037974"/>
    </source>
</evidence>
<dbReference type="AlphaFoldDB" id="A0A542EHM0"/>
<dbReference type="RefSeq" id="WP_141928497.1">
    <property type="nucleotide sequence ID" value="NZ_BAABCI010000024.1"/>
</dbReference>
<keyword evidence="3" id="KW-0663">Pyridoxal phosphate</keyword>
<dbReference type="SUPFAM" id="SSF53383">
    <property type="entry name" value="PLP-dependent transferases"/>
    <property type="match status" value="1"/>
</dbReference>
<proteinExistence type="inferred from homology"/>
<dbReference type="Proteomes" id="UP000320806">
    <property type="component" value="Unassembled WGS sequence"/>
</dbReference>
<name>A0A542EHM0_9MICO</name>
<protein>
    <recommendedName>
        <fullName evidence="2">cysteine-S-conjugate beta-lyase</fullName>
        <ecNumber evidence="2">4.4.1.13</ecNumber>
    </recommendedName>
</protein>
<evidence type="ECO:0000259" key="6">
    <source>
        <dbReference type="Pfam" id="PF00155"/>
    </source>
</evidence>
<comment type="cofactor">
    <cofactor evidence="1">
        <name>pyridoxal 5'-phosphate</name>
        <dbReference type="ChEBI" id="CHEBI:597326"/>
    </cofactor>
</comment>
<sequence length="379" mass="41120">MDYEILTSTPEQARRHRTSVKWVAFEPDVLPLWVAEMDAEPCGAVVEAITAAMRRGDTGYGWGPRYADAVAAYAADTWQWSIDTARTTVVADVMVGVAEVMREVTDVDGSIVVSSPCYDSFHGFVDMLGRRPLDAPLDSAGRLDFEALGAAFEQARGRRSAYLLSNPQNPTGTVHTADELTRLAALAAEHDVTVVSDEIHAPLVHHGSYTPYLSVDRGQRGFAVLSASKAWNLAALKAAAVVAGSEAAFAQLHEVHTHAASHFGIIAHVAAFTEGRDWLGRLNRELDANRRLLEVLIAEHLPTIRYTPPAATYLAWLDCRATGLGDDPAAVWRREAKVGLSSGTNYGPETGRGFARLNFATSPQILTEAIERMASLDRV</sequence>
<dbReference type="InterPro" id="IPR015422">
    <property type="entry name" value="PyrdxlP-dep_Trfase_small"/>
</dbReference>
<evidence type="ECO:0000256" key="1">
    <source>
        <dbReference type="ARBA" id="ARBA00001933"/>
    </source>
</evidence>
<dbReference type="Pfam" id="PF00155">
    <property type="entry name" value="Aminotran_1_2"/>
    <property type="match status" value="1"/>
</dbReference>
<dbReference type="InterPro" id="IPR051798">
    <property type="entry name" value="Class-II_PLP-Dep_Aminotrans"/>
</dbReference>
<dbReference type="CDD" id="cd00609">
    <property type="entry name" value="AAT_like"/>
    <property type="match status" value="1"/>
</dbReference>
<comment type="similarity">
    <text evidence="5">Belongs to the class-II pyridoxal-phosphate-dependent aminotransferase family. MalY/PatB cystathionine beta-lyase subfamily.</text>
</comment>
<dbReference type="PANTHER" id="PTHR43525:SF2">
    <property type="entry name" value="CYSTATHIONINE BETA-LYASE-RELATED"/>
    <property type="match status" value="1"/>
</dbReference>
<evidence type="ECO:0000313" key="7">
    <source>
        <dbReference type="EMBL" id="TQJ14726.1"/>
    </source>
</evidence>
<dbReference type="InterPro" id="IPR015421">
    <property type="entry name" value="PyrdxlP-dep_Trfase_major"/>
</dbReference>
<evidence type="ECO:0000256" key="4">
    <source>
        <dbReference type="ARBA" id="ARBA00023239"/>
    </source>
</evidence>
<dbReference type="GO" id="GO:0047804">
    <property type="term" value="F:cysteine-S-conjugate beta-lyase activity"/>
    <property type="evidence" value="ECO:0007669"/>
    <property type="project" value="UniProtKB-EC"/>
</dbReference>
<dbReference type="GO" id="GO:0030170">
    <property type="term" value="F:pyridoxal phosphate binding"/>
    <property type="evidence" value="ECO:0007669"/>
    <property type="project" value="InterPro"/>
</dbReference>
<gene>
    <name evidence="7" type="ORF">FB459_2228</name>
</gene>
<dbReference type="Gene3D" id="3.40.640.10">
    <property type="entry name" value="Type I PLP-dependent aspartate aminotransferase-like (Major domain)"/>
    <property type="match status" value="1"/>
</dbReference>
<dbReference type="InterPro" id="IPR015424">
    <property type="entry name" value="PyrdxlP-dep_Trfase"/>
</dbReference>
<accession>A0A542EHM0</accession>
<comment type="caution">
    <text evidence="7">The sequence shown here is derived from an EMBL/GenBank/DDBJ whole genome shotgun (WGS) entry which is preliminary data.</text>
</comment>
<evidence type="ECO:0000313" key="8">
    <source>
        <dbReference type="Proteomes" id="UP000320806"/>
    </source>
</evidence>
<evidence type="ECO:0000256" key="3">
    <source>
        <dbReference type="ARBA" id="ARBA00022898"/>
    </source>
</evidence>
<dbReference type="EC" id="4.4.1.13" evidence="2"/>
<dbReference type="InterPro" id="IPR004839">
    <property type="entry name" value="Aminotransferase_I/II_large"/>
</dbReference>
<keyword evidence="8" id="KW-1185">Reference proteome</keyword>
<feature type="domain" description="Aminotransferase class I/classII large" evidence="6">
    <location>
        <begin position="31"/>
        <end position="372"/>
    </location>
</feature>
<dbReference type="PANTHER" id="PTHR43525">
    <property type="entry name" value="PROTEIN MALY"/>
    <property type="match status" value="1"/>
</dbReference>